<organism evidence="1 2">
    <name type="scientific">Streptoalloteichus tenebrarius (strain ATCC 17920 / DSM 40477 / JCM 4838 / CBS 697.72 / NBRC 16177 / NCIMB 11028 / NRRL B-12390 / A12253. 1 / ISP 5477)</name>
    <name type="common">Streptomyces tenebrarius</name>
    <dbReference type="NCBI Taxonomy" id="1933"/>
    <lineage>
        <taxon>Bacteria</taxon>
        <taxon>Bacillati</taxon>
        <taxon>Actinomycetota</taxon>
        <taxon>Actinomycetes</taxon>
        <taxon>Pseudonocardiales</taxon>
        <taxon>Pseudonocardiaceae</taxon>
        <taxon>Streptoalloteichus</taxon>
    </lineage>
</organism>
<name>A0ABT1I154_STRSD</name>
<comment type="caution">
    <text evidence="1">The sequence shown here is derived from an EMBL/GenBank/DDBJ whole genome shotgun (WGS) entry which is preliminary data.</text>
</comment>
<sequence length="191" mass="21746">MRVVLPGQRLIRAWWQGRSWRPRTLRAGSGWDVALEDVLDLLSRIDQGIVTAGSVREHLLAAIAAQVPPGGCCPTCAQYIQQHQAALVLYEQQLARSTDPARWPYAIEDITLHRATCPRLPRWTDEAAYPGTLRDWAHGLNEVWHWGRAWRVTREQAQRWLVEHSGSRGRKNYQVCDSCAPDLPRAVLRLA</sequence>
<gene>
    <name evidence="1" type="ORF">LX15_005249</name>
</gene>
<evidence type="ECO:0000313" key="1">
    <source>
        <dbReference type="EMBL" id="MCP2261523.1"/>
    </source>
</evidence>
<dbReference type="Proteomes" id="UP001205311">
    <property type="component" value="Unassembled WGS sequence"/>
</dbReference>
<proteinExistence type="predicted"/>
<keyword evidence="2" id="KW-1185">Reference proteome</keyword>
<protein>
    <submittedName>
        <fullName evidence="1">Uncharacterized protein</fullName>
    </submittedName>
</protein>
<evidence type="ECO:0000313" key="2">
    <source>
        <dbReference type="Proteomes" id="UP001205311"/>
    </source>
</evidence>
<reference evidence="1 2" key="1">
    <citation type="submission" date="2022-06" db="EMBL/GenBank/DDBJ databases">
        <title>Genomic Encyclopedia of Archaeal and Bacterial Type Strains, Phase II (KMG-II): from individual species to whole genera.</title>
        <authorList>
            <person name="Goeker M."/>
        </authorList>
    </citation>
    <scope>NUCLEOTIDE SEQUENCE [LARGE SCALE GENOMIC DNA]</scope>
    <source>
        <strain evidence="1 2">DSM 40477</strain>
    </source>
</reference>
<accession>A0ABT1I154</accession>
<dbReference type="EMBL" id="JAMTCP010000043">
    <property type="protein sequence ID" value="MCP2261523.1"/>
    <property type="molecule type" value="Genomic_DNA"/>
</dbReference>